<gene>
    <name evidence="1" type="ORF">CJD50_22895</name>
</gene>
<dbReference type="InterPro" id="IPR037042">
    <property type="entry name" value="YdaT-like_sf"/>
</dbReference>
<sequence length="153" mass="17224">MEIKLVAEQLEAWARKDGWWPITEKIGAQYSGDLLESLNINDAEEWSRRCRNNALFIKRVFRSVTPYYLRQAEELAPAVMAAIDAEHQRLIDEEQSIALVAAAANKECMEAVNAKLMNSPLAIQAKEVREALHSLVAMLPPNTIRLTIHEVAA</sequence>
<dbReference type="InterPro" id="IPR009364">
    <property type="entry name" value="YdaT-like"/>
</dbReference>
<dbReference type="Proteomes" id="UP000218796">
    <property type="component" value="Unassembled WGS sequence"/>
</dbReference>
<dbReference type="EMBL" id="NQMS01000022">
    <property type="protein sequence ID" value="PAV94026.1"/>
    <property type="molecule type" value="Genomic_DNA"/>
</dbReference>
<keyword evidence="2" id="KW-1185">Reference proteome</keyword>
<dbReference type="Pfam" id="PF06254">
    <property type="entry name" value="YdaT_toxin"/>
    <property type="match status" value="1"/>
</dbReference>
<dbReference type="OrthoDB" id="6593146at2"/>
<proteinExistence type="predicted"/>
<comment type="caution">
    <text evidence="1">The sequence shown here is derived from an EMBL/GenBank/DDBJ whole genome shotgun (WGS) entry which is preliminary data.</text>
</comment>
<reference evidence="1 2" key="1">
    <citation type="submission" date="2017-08" db="EMBL/GenBank/DDBJ databases">
        <title>Draft Genome Sequence of Hafnia alvei CITHA-6 Isolated from Raw Bovine Milk.</title>
        <authorList>
            <person name="Culligan E.P."/>
            <person name="Mcsweeney A."/>
            <person name="O'Doherty C."/>
            <person name="Gleeson E."/>
            <person name="O'Riordan D."/>
            <person name="Sleator R.D."/>
        </authorList>
    </citation>
    <scope>NUCLEOTIDE SEQUENCE [LARGE SCALE GENOMIC DNA]</scope>
    <source>
        <strain evidence="1 2">CITHA-6</strain>
    </source>
</reference>
<dbReference type="RefSeq" id="WP_095661854.1">
    <property type="nucleotide sequence ID" value="NZ_NQMS01000022.1"/>
</dbReference>
<dbReference type="AlphaFoldDB" id="A0A2A2M6B3"/>
<accession>A0A2A2M6B3</accession>
<evidence type="ECO:0000313" key="1">
    <source>
        <dbReference type="EMBL" id="PAV94026.1"/>
    </source>
</evidence>
<evidence type="ECO:0000313" key="2">
    <source>
        <dbReference type="Proteomes" id="UP000218796"/>
    </source>
</evidence>
<dbReference type="Gene3D" id="1.10.3600.10">
    <property type="entry name" value="Putative bacterial toxin ydaT"/>
    <property type="match status" value="1"/>
</dbReference>
<protein>
    <submittedName>
        <fullName evidence="1">Uncharacterized protein</fullName>
    </submittedName>
</protein>
<name>A0A2A2M6B3_9GAMM</name>
<organism evidence="1 2">
    <name type="scientific">Hafnia paralvei</name>
    <dbReference type="NCBI Taxonomy" id="546367"/>
    <lineage>
        <taxon>Bacteria</taxon>
        <taxon>Pseudomonadati</taxon>
        <taxon>Pseudomonadota</taxon>
        <taxon>Gammaproteobacteria</taxon>
        <taxon>Enterobacterales</taxon>
        <taxon>Hafniaceae</taxon>
        <taxon>Hafnia</taxon>
    </lineage>
</organism>